<organism evidence="4 5">
    <name type="scientific">Microbotryum intermedium</name>
    <dbReference type="NCBI Taxonomy" id="269621"/>
    <lineage>
        <taxon>Eukaryota</taxon>
        <taxon>Fungi</taxon>
        <taxon>Dikarya</taxon>
        <taxon>Basidiomycota</taxon>
        <taxon>Pucciniomycotina</taxon>
        <taxon>Microbotryomycetes</taxon>
        <taxon>Microbotryales</taxon>
        <taxon>Microbotryaceae</taxon>
        <taxon>Microbotryum</taxon>
    </lineage>
</organism>
<sequence length="349" mass="39438">MERISPSFLGIHIAQQLLQRGFHIRCPVRSVDKGNYLRRFFLKQGFGSNVFEYVIVEDMQKEGVFDLFLNDVDAIVHTASPVHMNKVDPWKGVINPAVQGTLNILRSAAKNPRIKRVVYTSSIAAVVSNTKVSPYTYTERDWNDEAVQKVEEGKDVDPTTAYRASKTLAERTAWKFFLNEKTTFDLVTICPPLIFGPLLHDVPSPSSLNVSINFFYQYLLGNKTNDDAIQPAFGWVDVRDVARCHVKALLREKAGGKRFLVSTDSFTYQLLLDVLSLPHNLPLLRFFPNATKGHPGTPKPLSKLDIFESTPAKELLGYEEPIGLERCARDMMRCLIRIHMGVTKLKGKL</sequence>
<comment type="similarity">
    <text evidence="2">Belongs to the NAD(P)-dependent epimerase/dehydratase family. Dihydroflavonol-4-reductase subfamily.</text>
</comment>
<dbReference type="InterPro" id="IPR036291">
    <property type="entry name" value="NAD(P)-bd_dom_sf"/>
</dbReference>
<dbReference type="InterPro" id="IPR050425">
    <property type="entry name" value="NAD(P)_dehydrat-like"/>
</dbReference>
<dbReference type="PANTHER" id="PTHR10366">
    <property type="entry name" value="NAD DEPENDENT EPIMERASE/DEHYDRATASE"/>
    <property type="match status" value="1"/>
</dbReference>
<evidence type="ECO:0000313" key="4">
    <source>
        <dbReference type="EMBL" id="SCV73249.1"/>
    </source>
</evidence>
<dbReference type="GO" id="GO:0016616">
    <property type="term" value="F:oxidoreductase activity, acting on the CH-OH group of donors, NAD or NADP as acceptor"/>
    <property type="evidence" value="ECO:0007669"/>
    <property type="project" value="InterPro"/>
</dbReference>
<feature type="domain" description="3-beta hydroxysteroid dehydrogenase/isomerase" evidence="3">
    <location>
        <begin position="8"/>
        <end position="198"/>
    </location>
</feature>
<dbReference type="STRING" id="269621.A0A238FKC8"/>
<accession>A0A238FKC8</accession>
<keyword evidence="5" id="KW-1185">Reference proteome</keyword>
<evidence type="ECO:0000256" key="2">
    <source>
        <dbReference type="ARBA" id="ARBA00023445"/>
    </source>
</evidence>
<proteinExistence type="inferred from homology"/>
<protein>
    <submittedName>
        <fullName evidence="4">BQ2448_7174 protein</fullName>
    </submittedName>
</protein>
<name>A0A238FKC8_9BASI</name>
<dbReference type="OrthoDB" id="2735536at2759"/>
<evidence type="ECO:0000259" key="3">
    <source>
        <dbReference type="Pfam" id="PF01073"/>
    </source>
</evidence>
<evidence type="ECO:0000313" key="5">
    <source>
        <dbReference type="Proteomes" id="UP000198372"/>
    </source>
</evidence>
<dbReference type="GO" id="GO:0006694">
    <property type="term" value="P:steroid biosynthetic process"/>
    <property type="evidence" value="ECO:0007669"/>
    <property type="project" value="InterPro"/>
</dbReference>
<dbReference type="AlphaFoldDB" id="A0A238FKC8"/>
<evidence type="ECO:0000256" key="1">
    <source>
        <dbReference type="ARBA" id="ARBA00023002"/>
    </source>
</evidence>
<gene>
    <name evidence="4" type="ORF">BQ2448_7174</name>
</gene>
<dbReference type="PANTHER" id="PTHR10366:SF564">
    <property type="entry name" value="STEROL-4-ALPHA-CARBOXYLATE 3-DEHYDROGENASE, DECARBOXYLATING"/>
    <property type="match status" value="1"/>
</dbReference>
<keyword evidence="1" id="KW-0560">Oxidoreductase</keyword>
<dbReference type="Gene3D" id="3.40.50.720">
    <property type="entry name" value="NAD(P)-binding Rossmann-like Domain"/>
    <property type="match status" value="1"/>
</dbReference>
<dbReference type="Pfam" id="PF01073">
    <property type="entry name" value="3Beta_HSD"/>
    <property type="match status" value="1"/>
</dbReference>
<dbReference type="SUPFAM" id="SSF51735">
    <property type="entry name" value="NAD(P)-binding Rossmann-fold domains"/>
    <property type="match status" value="1"/>
</dbReference>
<dbReference type="Proteomes" id="UP000198372">
    <property type="component" value="Unassembled WGS sequence"/>
</dbReference>
<dbReference type="EMBL" id="FMSP01000017">
    <property type="protein sequence ID" value="SCV73249.1"/>
    <property type="molecule type" value="Genomic_DNA"/>
</dbReference>
<dbReference type="InterPro" id="IPR002225">
    <property type="entry name" value="3Beta_OHSteriod_DH/Estase"/>
</dbReference>
<reference evidence="5" key="1">
    <citation type="submission" date="2016-09" db="EMBL/GenBank/DDBJ databases">
        <authorList>
            <person name="Jeantristanb JTB J.-T."/>
            <person name="Ricardo R."/>
        </authorList>
    </citation>
    <scope>NUCLEOTIDE SEQUENCE [LARGE SCALE GENOMIC DNA]</scope>
</reference>